<dbReference type="Proteomes" id="UP001596457">
    <property type="component" value="Unassembled WGS sequence"/>
</dbReference>
<dbReference type="PANTHER" id="PTHR43804">
    <property type="entry name" value="LD18447P"/>
    <property type="match status" value="1"/>
</dbReference>
<reference evidence="9" key="1">
    <citation type="journal article" date="2019" name="Int. J. Syst. Evol. Microbiol.">
        <title>The Global Catalogue of Microorganisms (GCM) 10K type strain sequencing project: providing services to taxonomists for standard genome sequencing and annotation.</title>
        <authorList>
            <consortium name="The Broad Institute Genomics Platform"/>
            <consortium name="The Broad Institute Genome Sequencing Center for Infectious Disease"/>
            <person name="Wu L."/>
            <person name="Ma J."/>
        </authorList>
    </citation>
    <scope>NUCLEOTIDE SEQUENCE [LARGE SCALE GENOMIC DNA]</scope>
    <source>
        <strain evidence="9">CCUG 53903</strain>
    </source>
</reference>
<keyword evidence="3 5" id="KW-0488">Methylation</keyword>
<feature type="domain" description="Prokaryotic-type class I peptide chain release factors" evidence="7">
    <location>
        <begin position="230"/>
        <end position="246"/>
    </location>
</feature>
<comment type="PTM">
    <text evidence="5">Methylated by PrmC. Methylation increases the termination efficiency of RF1.</text>
</comment>
<dbReference type="InterPro" id="IPR050057">
    <property type="entry name" value="Prokaryotic/Mito_RF"/>
</dbReference>
<evidence type="ECO:0000313" key="9">
    <source>
        <dbReference type="Proteomes" id="UP001596457"/>
    </source>
</evidence>
<dbReference type="InterPro" id="IPR000352">
    <property type="entry name" value="Pep_chain_release_fac_I"/>
</dbReference>
<dbReference type="InterPro" id="IPR045853">
    <property type="entry name" value="Pep_chain_release_fac_I_sf"/>
</dbReference>
<comment type="similarity">
    <text evidence="2 5">Belongs to the prokaryotic/mitochondrial release factor family.</text>
</comment>
<dbReference type="SMART" id="SM00937">
    <property type="entry name" value="PCRF"/>
    <property type="match status" value="1"/>
</dbReference>
<accession>A0ABW2S8L3</accession>
<protein>
    <recommendedName>
        <fullName evidence="5 6">Peptide chain release factor 1</fullName>
        <shortName evidence="5">RF-1</shortName>
    </recommendedName>
</protein>
<dbReference type="PANTHER" id="PTHR43804:SF7">
    <property type="entry name" value="LD18447P"/>
    <property type="match status" value="1"/>
</dbReference>
<evidence type="ECO:0000259" key="7">
    <source>
        <dbReference type="PROSITE" id="PS00745"/>
    </source>
</evidence>
<dbReference type="NCBIfam" id="NF001859">
    <property type="entry name" value="PRK00591.1"/>
    <property type="match status" value="1"/>
</dbReference>
<name>A0ABW2S8L3_9BURK</name>
<comment type="function">
    <text evidence="1 5">Peptide chain release factor 1 directs the termination of translation in response to the peptide chain termination codons UAG and UAA.</text>
</comment>
<dbReference type="InterPro" id="IPR004373">
    <property type="entry name" value="RF-1"/>
</dbReference>
<dbReference type="PROSITE" id="PS00745">
    <property type="entry name" value="RF_PROK_I"/>
    <property type="match status" value="1"/>
</dbReference>
<dbReference type="Pfam" id="PF03462">
    <property type="entry name" value="PCRF"/>
    <property type="match status" value="1"/>
</dbReference>
<sequence length="368" mass="40511">MKPFLRDTLERQRLRLHELDALLSAPDATGDMARFRQLTREHAETDALVQVYLRHQQRTRDLAAAQAMAQDADVDMAAMAAVEIDSAQAELAALDTELQLMLLPKDPDDERHAFLEIRAGTGGDESALFAGDLARMYTRYADSQHWQVEVVSESPSELGGYKELVLRIVGHHAYGKLRFESGGHRVQRVPATETQGRIHTSACTVAVMPEPDEAEAIKLNPADLRIDTFRASGAGGQHINKTDSAVRVVHLPTGIVAECQDGRSQHSNKAKALQVLQARIQEKERSERAAKEAALRKGLVGSGDRSDRIRTYNFPQGRLTDHRINLTLYKLGQVMEGDLGDIVHALQVARGAELLADLEAQAPSGALR</sequence>
<dbReference type="SUPFAM" id="SSF75620">
    <property type="entry name" value="Release factor"/>
    <property type="match status" value="1"/>
</dbReference>
<dbReference type="HAMAP" id="MF_00093">
    <property type="entry name" value="Rel_fac_1"/>
    <property type="match status" value="1"/>
</dbReference>
<dbReference type="InterPro" id="IPR005139">
    <property type="entry name" value="PCRF"/>
</dbReference>
<evidence type="ECO:0000256" key="1">
    <source>
        <dbReference type="ARBA" id="ARBA00002986"/>
    </source>
</evidence>
<comment type="subcellular location">
    <subcellularLocation>
        <location evidence="5">Cytoplasm</location>
    </subcellularLocation>
</comment>
<evidence type="ECO:0000256" key="5">
    <source>
        <dbReference type="HAMAP-Rule" id="MF_00093"/>
    </source>
</evidence>
<dbReference type="NCBIfam" id="TIGR00019">
    <property type="entry name" value="prfA"/>
    <property type="match status" value="1"/>
</dbReference>
<dbReference type="Gene3D" id="3.30.70.1660">
    <property type="match status" value="1"/>
</dbReference>
<comment type="caution">
    <text evidence="8">The sequence shown here is derived from an EMBL/GenBank/DDBJ whole genome shotgun (WGS) entry which is preliminary data.</text>
</comment>
<evidence type="ECO:0000256" key="6">
    <source>
        <dbReference type="NCBIfam" id="TIGR00019"/>
    </source>
</evidence>
<evidence type="ECO:0000313" key="8">
    <source>
        <dbReference type="EMBL" id="MFC7459292.1"/>
    </source>
</evidence>
<organism evidence="8 9">
    <name type="scientific">Hydrogenophaga defluvii</name>
    <dbReference type="NCBI Taxonomy" id="249410"/>
    <lineage>
        <taxon>Bacteria</taxon>
        <taxon>Pseudomonadati</taxon>
        <taxon>Pseudomonadota</taxon>
        <taxon>Betaproteobacteria</taxon>
        <taxon>Burkholderiales</taxon>
        <taxon>Comamonadaceae</taxon>
        <taxon>Hydrogenophaga</taxon>
    </lineage>
</organism>
<dbReference type="RefSeq" id="WP_382198526.1">
    <property type="nucleotide sequence ID" value="NZ_JBHTBZ010000005.1"/>
</dbReference>
<evidence type="ECO:0000256" key="3">
    <source>
        <dbReference type="ARBA" id="ARBA00022481"/>
    </source>
</evidence>
<evidence type="ECO:0000256" key="4">
    <source>
        <dbReference type="ARBA" id="ARBA00022917"/>
    </source>
</evidence>
<proteinExistence type="inferred from homology"/>
<dbReference type="Gene3D" id="3.30.160.20">
    <property type="match status" value="1"/>
</dbReference>
<keyword evidence="5" id="KW-0963">Cytoplasm</keyword>
<keyword evidence="4 5" id="KW-0648">Protein biosynthesis</keyword>
<feature type="modified residue" description="N5-methylglutamine" evidence="5">
    <location>
        <position position="237"/>
    </location>
</feature>
<evidence type="ECO:0000256" key="2">
    <source>
        <dbReference type="ARBA" id="ARBA00010835"/>
    </source>
</evidence>
<gene>
    <name evidence="5 8" type="primary">prfA</name>
    <name evidence="8" type="ORF">ACFQU0_02480</name>
</gene>
<dbReference type="Pfam" id="PF00472">
    <property type="entry name" value="RF-1"/>
    <property type="match status" value="1"/>
</dbReference>
<keyword evidence="9" id="KW-1185">Reference proteome</keyword>
<dbReference type="Gene3D" id="6.10.140.1950">
    <property type="match status" value="1"/>
</dbReference>
<dbReference type="EMBL" id="JBHTBZ010000005">
    <property type="protein sequence ID" value="MFC7459292.1"/>
    <property type="molecule type" value="Genomic_DNA"/>
</dbReference>